<dbReference type="EMBL" id="CM042050">
    <property type="protein sequence ID" value="KAI3734220.1"/>
    <property type="molecule type" value="Genomic_DNA"/>
</dbReference>
<evidence type="ECO:0000313" key="2">
    <source>
        <dbReference type="Proteomes" id="UP001055879"/>
    </source>
</evidence>
<accession>A0ACB9CJ03</accession>
<reference evidence="1 2" key="2">
    <citation type="journal article" date="2022" name="Mol. Ecol. Resour.">
        <title>The genomes of chicory, endive, great burdock and yacon provide insights into Asteraceae paleo-polyploidization history and plant inulin production.</title>
        <authorList>
            <person name="Fan W."/>
            <person name="Wang S."/>
            <person name="Wang H."/>
            <person name="Wang A."/>
            <person name="Jiang F."/>
            <person name="Liu H."/>
            <person name="Zhao H."/>
            <person name="Xu D."/>
            <person name="Zhang Y."/>
        </authorList>
    </citation>
    <scope>NUCLEOTIDE SEQUENCE [LARGE SCALE GENOMIC DNA]</scope>
    <source>
        <strain evidence="2">cv. Niubang</strain>
    </source>
</reference>
<keyword evidence="2" id="KW-1185">Reference proteome</keyword>
<protein>
    <submittedName>
        <fullName evidence="1">Uncharacterized protein</fullName>
    </submittedName>
</protein>
<gene>
    <name evidence="1" type="ORF">L6452_13684</name>
</gene>
<proteinExistence type="predicted"/>
<sequence length="506" mass="55819">MQLQILLVVAAAMASLGTTIAQDSSCETSCGNVTIEFPFGSGEGCYYTSDFLVTCNRSSGEPILFFGKSTSNVFITNISISTGEMEIMGLVAYDCYNRSGRTRRNNPYLRIRDFWISTKNSFVAIGCDTHAYIEGKRQGNESDIGTGCISSCSSNKGITNGSCSGVGCCQVAIPERMRYVDISLRSYNNHRNILGFNPCSYGFVIQEGKFNFSSNNLHDFGSVEKMPMLLDWAIGNETCEVARKDTSGFLCKGNSQCVEEYGGPGYRCRCKHGYAGNPYIQNNCTNINECERGGVCQHECFEYDGGYECRCPKGFSGGDKKDGTGCIADESLVIRIVVGTLSAAIFLLIFVAWLYLGLKKRKLILLKEKFFRQNGGIMLQQRISGEGGSHHDQAKVFTIEELKKATNNYDETRIIGKGGYGTVYKGVLSDKRTVAIKKSKLVDQTQSQIEQFINEVVILSQINHRNVVKLIGCCLETEVPLLVYEFISNGTLSDHIHNESRSLALT</sequence>
<name>A0ACB9CJ03_ARCLA</name>
<reference evidence="2" key="1">
    <citation type="journal article" date="2022" name="Mol. Ecol. Resour.">
        <title>The genomes of chicory, endive, great burdock and yacon provide insights into Asteraceae palaeo-polyploidization history and plant inulin production.</title>
        <authorList>
            <person name="Fan W."/>
            <person name="Wang S."/>
            <person name="Wang H."/>
            <person name="Wang A."/>
            <person name="Jiang F."/>
            <person name="Liu H."/>
            <person name="Zhao H."/>
            <person name="Xu D."/>
            <person name="Zhang Y."/>
        </authorList>
    </citation>
    <scope>NUCLEOTIDE SEQUENCE [LARGE SCALE GENOMIC DNA]</scope>
    <source>
        <strain evidence="2">cv. Niubang</strain>
    </source>
</reference>
<dbReference type="Proteomes" id="UP001055879">
    <property type="component" value="Linkage Group LG04"/>
</dbReference>
<comment type="caution">
    <text evidence="1">The sequence shown here is derived from an EMBL/GenBank/DDBJ whole genome shotgun (WGS) entry which is preliminary data.</text>
</comment>
<organism evidence="1 2">
    <name type="scientific">Arctium lappa</name>
    <name type="common">Greater burdock</name>
    <name type="synonym">Lappa major</name>
    <dbReference type="NCBI Taxonomy" id="4217"/>
    <lineage>
        <taxon>Eukaryota</taxon>
        <taxon>Viridiplantae</taxon>
        <taxon>Streptophyta</taxon>
        <taxon>Embryophyta</taxon>
        <taxon>Tracheophyta</taxon>
        <taxon>Spermatophyta</taxon>
        <taxon>Magnoliopsida</taxon>
        <taxon>eudicotyledons</taxon>
        <taxon>Gunneridae</taxon>
        <taxon>Pentapetalae</taxon>
        <taxon>asterids</taxon>
        <taxon>campanulids</taxon>
        <taxon>Asterales</taxon>
        <taxon>Asteraceae</taxon>
        <taxon>Carduoideae</taxon>
        <taxon>Cardueae</taxon>
        <taxon>Arctiinae</taxon>
        <taxon>Arctium</taxon>
    </lineage>
</organism>
<evidence type="ECO:0000313" key="1">
    <source>
        <dbReference type="EMBL" id="KAI3734220.1"/>
    </source>
</evidence>